<dbReference type="Proteomes" id="UP000636709">
    <property type="component" value="Unassembled WGS sequence"/>
</dbReference>
<dbReference type="AlphaFoldDB" id="A0A835KUB2"/>
<dbReference type="EMBL" id="JACEFO010000354">
    <property type="protein sequence ID" value="KAF8772804.1"/>
    <property type="molecule type" value="Genomic_DNA"/>
</dbReference>
<reference evidence="1" key="1">
    <citation type="submission" date="2020-07" db="EMBL/GenBank/DDBJ databases">
        <title>Genome sequence and genetic diversity analysis of an under-domesticated orphan crop, white fonio (Digitaria exilis).</title>
        <authorList>
            <person name="Bennetzen J.L."/>
            <person name="Chen S."/>
            <person name="Ma X."/>
            <person name="Wang X."/>
            <person name="Yssel A.E.J."/>
            <person name="Chaluvadi S.R."/>
            <person name="Johnson M."/>
            <person name="Gangashetty P."/>
            <person name="Hamidou F."/>
            <person name="Sanogo M.D."/>
            <person name="Zwaenepoel A."/>
            <person name="Wallace J."/>
            <person name="Van De Peer Y."/>
            <person name="Van Deynze A."/>
        </authorList>
    </citation>
    <scope>NUCLEOTIDE SEQUENCE</scope>
    <source>
        <tissue evidence="1">Leaves</tissue>
    </source>
</reference>
<gene>
    <name evidence="1" type="ORF">HU200_005361</name>
</gene>
<organism evidence="1 2">
    <name type="scientific">Digitaria exilis</name>
    <dbReference type="NCBI Taxonomy" id="1010633"/>
    <lineage>
        <taxon>Eukaryota</taxon>
        <taxon>Viridiplantae</taxon>
        <taxon>Streptophyta</taxon>
        <taxon>Embryophyta</taxon>
        <taxon>Tracheophyta</taxon>
        <taxon>Spermatophyta</taxon>
        <taxon>Magnoliopsida</taxon>
        <taxon>Liliopsida</taxon>
        <taxon>Poales</taxon>
        <taxon>Poaceae</taxon>
        <taxon>PACMAD clade</taxon>
        <taxon>Panicoideae</taxon>
        <taxon>Panicodae</taxon>
        <taxon>Paniceae</taxon>
        <taxon>Anthephorinae</taxon>
        <taxon>Digitaria</taxon>
    </lineage>
</organism>
<protein>
    <submittedName>
        <fullName evidence="1">Uncharacterized protein</fullName>
    </submittedName>
</protein>
<comment type="caution">
    <text evidence="1">The sequence shown here is derived from an EMBL/GenBank/DDBJ whole genome shotgun (WGS) entry which is preliminary data.</text>
</comment>
<proteinExistence type="predicted"/>
<evidence type="ECO:0000313" key="2">
    <source>
        <dbReference type="Proteomes" id="UP000636709"/>
    </source>
</evidence>
<name>A0A835KUB2_9POAL</name>
<sequence>MSSASATATAAPRAGTAVAVAPRPRRRAKAVGLLCLASLWVGIRRCGRRRRGARRRLRLRRGLPGAPRALGAATTRALIFAAALLSSPPLLVVRAAFCDVRFRLCSSSNLVRCTGRLHKCQQGVCCVKLLCGRFSQFLFSSCSASLVV</sequence>
<accession>A0A835KUB2</accession>
<keyword evidence="2" id="KW-1185">Reference proteome</keyword>
<evidence type="ECO:0000313" key="1">
    <source>
        <dbReference type="EMBL" id="KAF8772804.1"/>
    </source>
</evidence>